<proteinExistence type="predicted"/>
<keyword evidence="4 5" id="KW-0472">Membrane</keyword>
<dbReference type="InterPro" id="IPR050475">
    <property type="entry name" value="Prenyltransferase_related"/>
</dbReference>
<organism evidence="6">
    <name type="scientific">hydrothermal vent metagenome</name>
    <dbReference type="NCBI Taxonomy" id="652676"/>
    <lineage>
        <taxon>unclassified sequences</taxon>
        <taxon>metagenomes</taxon>
        <taxon>ecological metagenomes</taxon>
    </lineage>
</organism>
<dbReference type="PANTHER" id="PTHR42723">
    <property type="entry name" value="CHLOROPHYLL SYNTHASE"/>
    <property type="match status" value="1"/>
</dbReference>
<feature type="transmembrane region" description="Helical" evidence="5">
    <location>
        <begin position="273"/>
        <end position="294"/>
    </location>
</feature>
<evidence type="ECO:0000313" key="6">
    <source>
        <dbReference type="EMBL" id="VAW10410.1"/>
    </source>
</evidence>
<accession>A0A3B0T0K6</accession>
<gene>
    <name evidence="6" type="ORF">MNBD_BACTEROID03-2492</name>
</gene>
<feature type="transmembrane region" description="Helical" evidence="5">
    <location>
        <begin position="20"/>
        <end position="37"/>
    </location>
</feature>
<dbReference type="GO" id="GO:0016020">
    <property type="term" value="C:membrane"/>
    <property type="evidence" value="ECO:0007669"/>
    <property type="project" value="UniProtKB-SubCell"/>
</dbReference>
<feature type="transmembrane region" description="Helical" evidence="5">
    <location>
        <begin position="248"/>
        <end position="267"/>
    </location>
</feature>
<feature type="transmembrane region" description="Helical" evidence="5">
    <location>
        <begin position="193"/>
        <end position="211"/>
    </location>
</feature>
<sequence length="296" mass="32355">MNAAVKGYLRLARLANLPTAAADIFAGLAIAAFFSGVELTNIPILSLVFLVFSSVLLYAGGVVLNDVFDFELDKIERPERPIPSGVVSLRSAAIFGVILMLLGVVLAFFVHQLSGSIALVLAFFIVLYDAFSKKHDFFGPVNMGLCRGLNLILGMSVFGLVHEWRYALVPLVYIFAITLISRGEVHGNNKNHIIWAGILYALVFFGVLGMVTLKKDSFLQTIPFLLLFVFLVYRPLVNAYRSNSPENIKKAVMAGVLSIIALDAALAVGFSVWWYGLLVLLLLPLSILLSKLFAVT</sequence>
<feature type="transmembrane region" description="Helical" evidence="5">
    <location>
        <begin position="115"/>
        <end position="131"/>
    </location>
</feature>
<dbReference type="NCBIfam" id="NF035940">
    <property type="entry name" value="prenyl_rel_EboC"/>
    <property type="match status" value="1"/>
</dbReference>
<keyword evidence="6" id="KW-0808">Transferase</keyword>
<evidence type="ECO:0000256" key="1">
    <source>
        <dbReference type="ARBA" id="ARBA00004141"/>
    </source>
</evidence>
<name>A0A3B0T0K6_9ZZZZ</name>
<evidence type="ECO:0000256" key="3">
    <source>
        <dbReference type="ARBA" id="ARBA00022989"/>
    </source>
</evidence>
<dbReference type="AlphaFoldDB" id="A0A3B0T0K6"/>
<feature type="transmembrane region" description="Helical" evidence="5">
    <location>
        <begin position="217"/>
        <end position="236"/>
    </location>
</feature>
<feature type="transmembrane region" description="Helical" evidence="5">
    <location>
        <begin position="43"/>
        <end position="68"/>
    </location>
</feature>
<keyword evidence="3 5" id="KW-1133">Transmembrane helix</keyword>
<protein>
    <submittedName>
        <fullName evidence="6">Aromatic prenyltransferase 1, UbiA family</fullName>
    </submittedName>
</protein>
<feature type="transmembrane region" description="Helical" evidence="5">
    <location>
        <begin position="164"/>
        <end position="181"/>
    </location>
</feature>
<comment type="subcellular location">
    <subcellularLocation>
        <location evidence="1">Membrane</location>
        <topology evidence="1">Multi-pass membrane protein</topology>
    </subcellularLocation>
</comment>
<keyword evidence="2 5" id="KW-0812">Transmembrane</keyword>
<dbReference type="CDD" id="cd13964">
    <property type="entry name" value="PT_UbiA_1"/>
    <property type="match status" value="1"/>
</dbReference>
<feature type="transmembrane region" description="Helical" evidence="5">
    <location>
        <begin position="89"/>
        <end position="109"/>
    </location>
</feature>
<dbReference type="Gene3D" id="1.10.357.140">
    <property type="entry name" value="UbiA prenyltransferase"/>
    <property type="match status" value="1"/>
</dbReference>
<dbReference type="InterPro" id="IPR044878">
    <property type="entry name" value="UbiA_sf"/>
</dbReference>
<dbReference type="InterPro" id="IPR000537">
    <property type="entry name" value="UbiA_prenyltransferase"/>
</dbReference>
<dbReference type="Pfam" id="PF01040">
    <property type="entry name" value="UbiA"/>
    <property type="match status" value="1"/>
</dbReference>
<dbReference type="GO" id="GO:0016765">
    <property type="term" value="F:transferase activity, transferring alkyl or aryl (other than methyl) groups"/>
    <property type="evidence" value="ECO:0007669"/>
    <property type="project" value="InterPro"/>
</dbReference>
<evidence type="ECO:0000256" key="5">
    <source>
        <dbReference type="SAM" id="Phobius"/>
    </source>
</evidence>
<evidence type="ECO:0000256" key="2">
    <source>
        <dbReference type="ARBA" id="ARBA00022692"/>
    </source>
</evidence>
<reference evidence="6" key="1">
    <citation type="submission" date="2018-06" db="EMBL/GenBank/DDBJ databases">
        <authorList>
            <person name="Zhirakovskaya E."/>
        </authorList>
    </citation>
    <scope>NUCLEOTIDE SEQUENCE</scope>
</reference>
<evidence type="ECO:0000256" key="4">
    <source>
        <dbReference type="ARBA" id="ARBA00023136"/>
    </source>
</evidence>
<dbReference type="PANTHER" id="PTHR42723:SF1">
    <property type="entry name" value="CHLOROPHYLL SYNTHASE, CHLOROPLASTIC"/>
    <property type="match status" value="1"/>
</dbReference>
<dbReference type="EMBL" id="UOEL01000020">
    <property type="protein sequence ID" value="VAW10410.1"/>
    <property type="molecule type" value="Genomic_DNA"/>
</dbReference>